<dbReference type="RefSeq" id="WP_115814645.1">
    <property type="nucleotide sequence ID" value="NZ_QUNI01000013.1"/>
</dbReference>
<dbReference type="AlphaFoldDB" id="A0A3E0E7H4"/>
<keyword evidence="1" id="KW-0732">Signal</keyword>
<dbReference type="InterPro" id="IPR026444">
    <property type="entry name" value="Secre_tail"/>
</dbReference>
<organism evidence="3 4">
    <name type="scientific">Flavobacterium aquicola</name>
    <dbReference type="NCBI Taxonomy" id="1682742"/>
    <lineage>
        <taxon>Bacteria</taxon>
        <taxon>Pseudomonadati</taxon>
        <taxon>Bacteroidota</taxon>
        <taxon>Flavobacteriia</taxon>
        <taxon>Flavobacteriales</taxon>
        <taxon>Flavobacteriaceae</taxon>
        <taxon>Flavobacterium</taxon>
    </lineage>
</organism>
<reference evidence="3 4" key="1">
    <citation type="submission" date="2018-08" db="EMBL/GenBank/DDBJ databases">
        <title>Genomic Encyclopedia of Archaeal and Bacterial Type Strains, Phase II (KMG-II): from individual species to whole genera.</title>
        <authorList>
            <person name="Goeker M."/>
        </authorList>
    </citation>
    <scope>NUCLEOTIDE SEQUENCE [LARGE SCALE GENOMIC DNA]</scope>
    <source>
        <strain evidence="3 4">DSM 100880</strain>
    </source>
</reference>
<accession>A0A3E0E7H4</accession>
<keyword evidence="4" id="KW-1185">Reference proteome</keyword>
<proteinExistence type="predicted"/>
<dbReference type="Proteomes" id="UP000257136">
    <property type="component" value="Unassembled WGS sequence"/>
</dbReference>
<dbReference type="EMBL" id="QUNI01000013">
    <property type="protein sequence ID" value="REG94175.1"/>
    <property type="molecule type" value="Genomic_DNA"/>
</dbReference>
<evidence type="ECO:0000259" key="2">
    <source>
        <dbReference type="Pfam" id="PF18962"/>
    </source>
</evidence>
<dbReference type="Pfam" id="PF18962">
    <property type="entry name" value="Por_Secre_tail"/>
    <property type="match status" value="1"/>
</dbReference>
<evidence type="ECO:0000313" key="4">
    <source>
        <dbReference type="Proteomes" id="UP000257136"/>
    </source>
</evidence>
<dbReference type="OrthoDB" id="1391570at2"/>
<comment type="caution">
    <text evidence="3">The sequence shown here is derived from an EMBL/GenBank/DDBJ whole genome shotgun (WGS) entry which is preliminary data.</text>
</comment>
<evidence type="ECO:0000256" key="1">
    <source>
        <dbReference type="ARBA" id="ARBA00022729"/>
    </source>
</evidence>
<feature type="non-terminal residue" evidence="3">
    <location>
        <position position="1"/>
    </location>
</feature>
<evidence type="ECO:0000313" key="3">
    <source>
        <dbReference type="EMBL" id="REG94175.1"/>
    </source>
</evidence>
<dbReference type="NCBIfam" id="TIGR04183">
    <property type="entry name" value="Por_Secre_tail"/>
    <property type="match status" value="1"/>
</dbReference>
<sequence length="516" mass="50493">STPAGATVGALGAITGTAGTAYTFIAANALTCASAASAAVTIPVQLAAPATPTVSFTAATCSADGTASIDNYSAALTYASTPAGATVGALGAITGTPGTAYTFIATNAIFCASNASAAVTIPAQLAAPTAPTVSFTAATCSADGTASIDNYSAALTYASTPAGATVGALGAITGTAGTAYTFIATNALFCASNASAAVTIPAQLAAPTAPTVSTAPATCSADGTASIDNYSAALTYASTPAGATVGALGAITGTLGTAYTFIATNALTCASAASAAVTIPVQLAAPAAPTVSTTVATCSADGTASIDNYSAALTYASTPAGATVGALGAITGTAGTAYTFIATNALTCASAASAAVTIPVQPLPINDGVTLSSGVLTATQTGASYQWYNCSDNSPIGTNNNTFIPTQVGNYKVEITIGSCSVISSCITVNTLGTTDFTKAKKSILYPNPSKGLININTEYDGNLEIIDNLGRTVKTLKVVPNILNSFNVEELGDGIYFIRETKANTFSTLKLIIRK</sequence>
<protein>
    <submittedName>
        <fullName evidence="3">Putative secreted protein (Por secretion system target)</fullName>
    </submittedName>
</protein>
<name>A0A3E0E7H4_9FLAO</name>
<feature type="domain" description="Secretion system C-terminal sorting" evidence="2">
    <location>
        <begin position="445"/>
        <end position="514"/>
    </location>
</feature>
<gene>
    <name evidence="3" type="ORF">C8P67_113154</name>
</gene>